<sequence length="131" mass="14634">MIVADTSAVVEFLLARDELGFRARNVLGGKTVAVPMAIDLECVAVLRGLVLGRKVTVVDAEESLETLGQMDLRRMDHSLFMPRVWELRDNMWPYDAIFVAMAEILDAPLVTTDKKFAGTPGIRCEVRNLRD</sequence>
<evidence type="ECO:0000313" key="6">
    <source>
        <dbReference type="EMBL" id="GAA1689361.1"/>
    </source>
</evidence>
<dbReference type="InterPro" id="IPR051619">
    <property type="entry name" value="TypeII_TA_RNase_PINc/VapC"/>
</dbReference>
<dbReference type="CDD" id="cd09873">
    <property type="entry name" value="PIN_Pae0151-like"/>
    <property type="match status" value="1"/>
</dbReference>
<protein>
    <submittedName>
        <fullName evidence="6">PIN domain-containing protein</fullName>
    </submittedName>
</protein>
<evidence type="ECO:0000256" key="2">
    <source>
        <dbReference type="ARBA" id="ARBA00022723"/>
    </source>
</evidence>
<evidence type="ECO:0000313" key="7">
    <source>
        <dbReference type="Proteomes" id="UP001499851"/>
    </source>
</evidence>
<keyword evidence="3" id="KW-0378">Hydrolase</keyword>
<dbReference type="SUPFAM" id="SSF88723">
    <property type="entry name" value="PIN domain-like"/>
    <property type="match status" value="1"/>
</dbReference>
<dbReference type="InterPro" id="IPR029060">
    <property type="entry name" value="PIN-like_dom_sf"/>
</dbReference>
<comment type="caution">
    <text evidence="6">The sequence shown here is derived from an EMBL/GenBank/DDBJ whole genome shotgun (WGS) entry which is preliminary data.</text>
</comment>
<dbReference type="EMBL" id="BAAAQF010000021">
    <property type="protein sequence ID" value="GAA1689361.1"/>
    <property type="molecule type" value="Genomic_DNA"/>
</dbReference>
<dbReference type="Gene3D" id="3.40.50.1010">
    <property type="entry name" value="5'-nuclease"/>
    <property type="match status" value="1"/>
</dbReference>
<feature type="domain" description="PIN" evidence="5">
    <location>
        <begin position="2"/>
        <end position="119"/>
    </location>
</feature>
<evidence type="ECO:0000259" key="5">
    <source>
        <dbReference type="Pfam" id="PF01850"/>
    </source>
</evidence>
<gene>
    <name evidence="6" type="ORF">GCM10009830_41200</name>
</gene>
<dbReference type="PANTHER" id="PTHR35901">
    <property type="entry name" value="RIBONUCLEASE VAPC3"/>
    <property type="match status" value="1"/>
</dbReference>
<name>A0ABP4TL98_9ACTN</name>
<dbReference type="InterPro" id="IPR002716">
    <property type="entry name" value="PIN_dom"/>
</dbReference>
<keyword evidence="2" id="KW-0479">Metal-binding</keyword>
<dbReference type="PANTHER" id="PTHR35901:SF1">
    <property type="entry name" value="EXONUCLEASE VAPC9"/>
    <property type="match status" value="1"/>
</dbReference>
<keyword evidence="1" id="KW-0540">Nuclease</keyword>
<proteinExistence type="predicted"/>
<keyword evidence="7" id="KW-1185">Reference proteome</keyword>
<dbReference type="Pfam" id="PF01850">
    <property type="entry name" value="PIN"/>
    <property type="match status" value="1"/>
</dbReference>
<dbReference type="Proteomes" id="UP001499851">
    <property type="component" value="Unassembled WGS sequence"/>
</dbReference>
<organism evidence="6 7">
    <name type="scientific">Glycomyces endophyticus</name>
    <dbReference type="NCBI Taxonomy" id="480996"/>
    <lineage>
        <taxon>Bacteria</taxon>
        <taxon>Bacillati</taxon>
        <taxon>Actinomycetota</taxon>
        <taxon>Actinomycetes</taxon>
        <taxon>Glycomycetales</taxon>
        <taxon>Glycomycetaceae</taxon>
        <taxon>Glycomyces</taxon>
    </lineage>
</organism>
<reference evidence="7" key="1">
    <citation type="journal article" date="2019" name="Int. J. Syst. Evol. Microbiol.">
        <title>The Global Catalogue of Microorganisms (GCM) 10K type strain sequencing project: providing services to taxonomists for standard genome sequencing and annotation.</title>
        <authorList>
            <consortium name="The Broad Institute Genomics Platform"/>
            <consortium name="The Broad Institute Genome Sequencing Center for Infectious Disease"/>
            <person name="Wu L."/>
            <person name="Ma J."/>
        </authorList>
    </citation>
    <scope>NUCLEOTIDE SEQUENCE [LARGE SCALE GENOMIC DNA]</scope>
    <source>
        <strain evidence="7">JCM 16001</strain>
    </source>
</reference>
<dbReference type="RefSeq" id="WP_344490451.1">
    <property type="nucleotide sequence ID" value="NZ_BAAAQF010000021.1"/>
</dbReference>
<evidence type="ECO:0000256" key="1">
    <source>
        <dbReference type="ARBA" id="ARBA00022722"/>
    </source>
</evidence>
<dbReference type="InterPro" id="IPR044153">
    <property type="entry name" value="PIN_Pae0151-like"/>
</dbReference>
<evidence type="ECO:0000256" key="3">
    <source>
        <dbReference type="ARBA" id="ARBA00022801"/>
    </source>
</evidence>
<keyword evidence="4" id="KW-0460">Magnesium</keyword>
<accession>A0ABP4TL98</accession>
<evidence type="ECO:0000256" key="4">
    <source>
        <dbReference type="ARBA" id="ARBA00022842"/>
    </source>
</evidence>